<keyword evidence="3" id="KW-1185">Reference proteome</keyword>
<comment type="caution">
    <text evidence="1">The sequence shown here is derived from an EMBL/GenBank/DDBJ whole genome shotgun (WGS) entry which is preliminary data.</text>
</comment>
<dbReference type="Proteomes" id="UP000681722">
    <property type="component" value="Unassembled WGS sequence"/>
</dbReference>
<evidence type="ECO:0000313" key="2">
    <source>
        <dbReference type="EMBL" id="CAF3791705.1"/>
    </source>
</evidence>
<dbReference type="AlphaFoldDB" id="A0A814I8T1"/>
<proteinExistence type="predicted"/>
<organism evidence="1 3">
    <name type="scientific">Didymodactylos carnosus</name>
    <dbReference type="NCBI Taxonomy" id="1234261"/>
    <lineage>
        <taxon>Eukaryota</taxon>
        <taxon>Metazoa</taxon>
        <taxon>Spiralia</taxon>
        <taxon>Gnathifera</taxon>
        <taxon>Rotifera</taxon>
        <taxon>Eurotatoria</taxon>
        <taxon>Bdelloidea</taxon>
        <taxon>Philodinida</taxon>
        <taxon>Philodinidae</taxon>
        <taxon>Didymodactylos</taxon>
    </lineage>
</organism>
<reference evidence="1" key="1">
    <citation type="submission" date="2021-02" db="EMBL/GenBank/DDBJ databases">
        <authorList>
            <person name="Nowell W R."/>
        </authorList>
    </citation>
    <scope>NUCLEOTIDE SEQUENCE</scope>
</reference>
<protein>
    <submittedName>
        <fullName evidence="1">Uncharacterized protein</fullName>
    </submittedName>
</protein>
<dbReference type="EMBL" id="CAJOBC010003596">
    <property type="protein sequence ID" value="CAF3791705.1"/>
    <property type="molecule type" value="Genomic_DNA"/>
</dbReference>
<gene>
    <name evidence="1" type="ORF">GPM918_LOCUS14741</name>
    <name evidence="2" type="ORF">SRO942_LOCUS14741</name>
</gene>
<sequence>MSIEEKRMKFEMELESKRLEEETKRLKQDQEHELRLFQVLAQFSRPPASSSYVQQYHQADHNLCAQVIPPTSLPATISSLPSQKISTANSQDVKDTYPLMYQTLSDIHFT</sequence>
<name>A0A814I8T1_9BILA</name>
<evidence type="ECO:0000313" key="3">
    <source>
        <dbReference type="Proteomes" id="UP000663829"/>
    </source>
</evidence>
<accession>A0A814I8T1</accession>
<evidence type="ECO:0000313" key="1">
    <source>
        <dbReference type="EMBL" id="CAF1020286.1"/>
    </source>
</evidence>
<dbReference type="EMBL" id="CAJNOQ010003596">
    <property type="protein sequence ID" value="CAF1020286.1"/>
    <property type="molecule type" value="Genomic_DNA"/>
</dbReference>
<dbReference type="Proteomes" id="UP000663829">
    <property type="component" value="Unassembled WGS sequence"/>
</dbReference>